<organism evidence="1 2">
    <name type="scientific">Lihuaxuella thermophila</name>
    <dbReference type="NCBI Taxonomy" id="1173111"/>
    <lineage>
        <taxon>Bacteria</taxon>
        <taxon>Bacillati</taxon>
        <taxon>Bacillota</taxon>
        <taxon>Bacilli</taxon>
        <taxon>Bacillales</taxon>
        <taxon>Thermoactinomycetaceae</taxon>
        <taxon>Lihuaxuella</taxon>
    </lineage>
</organism>
<dbReference type="OrthoDB" id="2474573at2"/>
<keyword evidence="2" id="KW-1185">Reference proteome</keyword>
<dbReference type="EMBL" id="FOCQ01000005">
    <property type="protein sequence ID" value="SEN06929.1"/>
    <property type="molecule type" value="Genomic_DNA"/>
</dbReference>
<dbReference type="AlphaFoldDB" id="A0A1H8DI16"/>
<name>A0A1H8DI16_9BACL</name>
<gene>
    <name evidence="1" type="ORF">SAMN05444955_105192</name>
</gene>
<reference evidence="1 2" key="1">
    <citation type="submission" date="2016-10" db="EMBL/GenBank/DDBJ databases">
        <authorList>
            <person name="de Groot N.N."/>
        </authorList>
    </citation>
    <scope>NUCLEOTIDE SEQUENCE [LARGE SCALE GENOMIC DNA]</scope>
    <source>
        <strain evidence="1 2">DSM 46701</strain>
    </source>
</reference>
<sequence length="112" mass="12786">MQLKTKTLTGMVRPYHLIDRMLKSQGFRRSHNQPPVYKMKIKDAGSGLVYRLKIPTSSPRPHSDLKYLRFEPPSLELDKTLFKSNSSLPVIPDTIVSAANEKIEEVASYLRS</sequence>
<dbReference type="STRING" id="1173111.SAMN05444955_105192"/>
<protein>
    <recommendedName>
        <fullName evidence="3">YugN-like family protein</fullName>
    </recommendedName>
</protein>
<evidence type="ECO:0000313" key="2">
    <source>
        <dbReference type="Proteomes" id="UP000199695"/>
    </source>
</evidence>
<evidence type="ECO:0000313" key="1">
    <source>
        <dbReference type="EMBL" id="SEN06929.1"/>
    </source>
</evidence>
<dbReference type="RefSeq" id="WP_089966821.1">
    <property type="nucleotide sequence ID" value="NZ_FOCQ01000005.1"/>
</dbReference>
<dbReference type="Proteomes" id="UP000199695">
    <property type="component" value="Unassembled WGS sequence"/>
</dbReference>
<accession>A0A1H8DI16</accession>
<evidence type="ECO:0008006" key="3">
    <source>
        <dbReference type="Google" id="ProtNLM"/>
    </source>
</evidence>
<proteinExistence type="predicted"/>